<dbReference type="Gene3D" id="4.10.640.10">
    <property type="entry name" value="Ribosomal protein S18"/>
    <property type="match status" value="1"/>
</dbReference>
<gene>
    <name evidence="3" type="primary">rps18</name>
</gene>
<dbReference type="GO" id="GO:0005840">
    <property type="term" value="C:ribosome"/>
    <property type="evidence" value="ECO:0007669"/>
    <property type="project" value="UniProtKB-KW"/>
</dbReference>
<dbReference type="SUPFAM" id="SSF46911">
    <property type="entry name" value="Ribosomal protein S18"/>
    <property type="match status" value="1"/>
</dbReference>
<dbReference type="InterPro" id="IPR036870">
    <property type="entry name" value="Ribosomal_bS18_sf"/>
</dbReference>
<dbReference type="RefSeq" id="YP_003795450.1">
    <property type="nucleotide sequence ID" value="NC_014345.1"/>
</dbReference>
<keyword evidence="3" id="KW-0934">Plastid</keyword>
<keyword evidence="2" id="KW-0687">Ribonucleoprotein</keyword>
<sequence length="127" mass="15333">MDSIKSLFDQNRPRFSFREERQRSPVIGKVSPVRDARVLYQILDSDATNVVFSSWFLDRYQRIRPRRLTRLRIKEQKILTRHAKRLRQLLILTNQSKALQAVKPRRRRVSRAAYARRRKTAAQRRVF</sequence>
<keyword evidence="3" id="KW-0150">Chloroplast</keyword>
<reference evidence="3" key="1">
    <citation type="journal article" date="2010" name="Proc. Natl. Acad. Sci. U.S.A.">
        <title>A common red algal origin of the apicomplexan, dinoflagellate, and heterokont plastids.</title>
        <authorList>
            <person name="Janouskovec J."/>
            <person name="Horak A."/>
            <person name="Obornik M."/>
            <person name="Lukes J."/>
            <person name="Keeling P.J."/>
        </authorList>
    </citation>
    <scope>NUCLEOTIDE SEQUENCE [LARGE SCALE GENOMIC DNA]</scope>
</reference>
<name>D9IXS1_9ALVE</name>
<geneLocation type="chloroplast" evidence="3"/>
<evidence type="ECO:0000313" key="3">
    <source>
        <dbReference type="EMBL" id="ADJ66638.1"/>
    </source>
</evidence>
<evidence type="ECO:0000256" key="1">
    <source>
        <dbReference type="ARBA" id="ARBA00022980"/>
    </source>
</evidence>
<accession>D9IXS1</accession>
<proteinExistence type="predicted"/>
<dbReference type="EMBL" id="HM222968">
    <property type="protein sequence ID" value="ADJ66638.1"/>
    <property type="molecule type" value="Genomic_DNA"/>
</dbReference>
<dbReference type="AlphaFoldDB" id="D9IXS1"/>
<keyword evidence="1 3" id="KW-0689">Ribosomal protein</keyword>
<evidence type="ECO:0000256" key="2">
    <source>
        <dbReference type="ARBA" id="ARBA00023274"/>
    </source>
</evidence>
<organism evidence="3">
    <name type="scientific">Chromerida sp. RM11</name>
    <dbReference type="NCBI Taxonomy" id="348535"/>
    <lineage>
        <taxon>Eukaryota</taxon>
        <taxon>Sar</taxon>
        <taxon>Alveolata</taxon>
        <taxon>Colpodellida</taxon>
    </lineage>
</organism>
<dbReference type="GeneID" id="9481122"/>
<dbReference type="Pfam" id="PF01084">
    <property type="entry name" value="Ribosomal_S18"/>
    <property type="match status" value="1"/>
</dbReference>
<dbReference type="InterPro" id="IPR001648">
    <property type="entry name" value="Ribosomal_bS18"/>
</dbReference>
<protein>
    <submittedName>
        <fullName evidence="3">Ribosomal protein S18</fullName>
    </submittedName>
</protein>